<organism evidence="1 2">
    <name type="scientific">Mauremys mutica</name>
    <name type="common">yellowpond turtle</name>
    <dbReference type="NCBI Taxonomy" id="74926"/>
    <lineage>
        <taxon>Eukaryota</taxon>
        <taxon>Metazoa</taxon>
        <taxon>Chordata</taxon>
        <taxon>Craniata</taxon>
        <taxon>Vertebrata</taxon>
        <taxon>Euteleostomi</taxon>
        <taxon>Archelosauria</taxon>
        <taxon>Testudinata</taxon>
        <taxon>Testudines</taxon>
        <taxon>Cryptodira</taxon>
        <taxon>Durocryptodira</taxon>
        <taxon>Testudinoidea</taxon>
        <taxon>Geoemydidae</taxon>
        <taxon>Geoemydinae</taxon>
        <taxon>Mauremys</taxon>
    </lineage>
</organism>
<accession>A0A9D4AP31</accession>
<reference evidence="1" key="1">
    <citation type="submission" date="2021-09" db="EMBL/GenBank/DDBJ databases">
        <title>The genome of Mauremys mutica provides insights into the evolution of semi-aquatic lifestyle.</title>
        <authorList>
            <person name="Gong S."/>
            <person name="Gao Y."/>
        </authorList>
    </citation>
    <scope>NUCLEOTIDE SEQUENCE</scope>
    <source>
        <strain evidence="1">MM-2020</strain>
        <tissue evidence="1">Muscle</tissue>
    </source>
</reference>
<gene>
    <name evidence="1" type="ORF">KIL84_022528</name>
</gene>
<sequence>MEGEIPKKSLDRVRARSTSHPISTAVMRLLGQSDCLSHVAGAASGKVPGMDIAQNIDMKVTAVILSPPEPRCRDNIRRVHGTPCGNGTNNRFAQAPLKCCYWAELAEWGSLELALWFVSPEPYSRSWFVACDDAQTGGHSQAT</sequence>
<dbReference type="AlphaFoldDB" id="A0A9D4AP31"/>
<keyword evidence="2" id="KW-1185">Reference proteome</keyword>
<evidence type="ECO:0000313" key="1">
    <source>
        <dbReference type="EMBL" id="KAH1164969.1"/>
    </source>
</evidence>
<name>A0A9D4AP31_9SAUR</name>
<evidence type="ECO:0000313" key="2">
    <source>
        <dbReference type="Proteomes" id="UP000827986"/>
    </source>
</evidence>
<proteinExistence type="predicted"/>
<dbReference type="EMBL" id="JAHDVG010000488">
    <property type="protein sequence ID" value="KAH1164969.1"/>
    <property type="molecule type" value="Genomic_DNA"/>
</dbReference>
<protein>
    <submittedName>
        <fullName evidence="1">Uncharacterized protein</fullName>
    </submittedName>
</protein>
<dbReference type="Proteomes" id="UP000827986">
    <property type="component" value="Unassembled WGS sequence"/>
</dbReference>
<comment type="caution">
    <text evidence="1">The sequence shown here is derived from an EMBL/GenBank/DDBJ whole genome shotgun (WGS) entry which is preliminary data.</text>
</comment>